<organism evidence="1 2">
    <name type="scientific">Linum trigynum</name>
    <dbReference type="NCBI Taxonomy" id="586398"/>
    <lineage>
        <taxon>Eukaryota</taxon>
        <taxon>Viridiplantae</taxon>
        <taxon>Streptophyta</taxon>
        <taxon>Embryophyta</taxon>
        <taxon>Tracheophyta</taxon>
        <taxon>Spermatophyta</taxon>
        <taxon>Magnoliopsida</taxon>
        <taxon>eudicotyledons</taxon>
        <taxon>Gunneridae</taxon>
        <taxon>Pentapetalae</taxon>
        <taxon>rosids</taxon>
        <taxon>fabids</taxon>
        <taxon>Malpighiales</taxon>
        <taxon>Linaceae</taxon>
        <taxon>Linum</taxon>
    </lineage>
</organism>
<dbReference type="Proteomes" id="UP001497516">
    <property type="component" value="Chromosome 4"/>
</dbReference>
<dbReference type="EMBL" id="OZ034817">
    <property type="protein sequence ID" value="CAL1384610.1"/>
    <property type="molecule type" value="Genomic_DNA"/>
</dbReference>
<protein>
    <submittedName>
        <fullName evidence="1">Uncharacterized protein</fullName>
    </submittedName>
</protein>
<dbReference type="AlphaFoldDB" id="A0AAV2EGF6"/>
<proteinExistence type="predicted"/>
<evidence type="ECO:0000313" key="1">
    <source>
        <dbReference type="EMBL" id="CAL1384610.1"/>
    </source>
</evidence>
<sequence length="88" mass="9896">MGLVSEPGPTPSLPFCPHWARFSHCCAYISGRAWLSEPLYWVFSCPQHIPLEPEIEERMTKPASFGRRGKELGGGIGNDRKVRIWGGR</sequence>
<gene>
    <name evidence="1" type="ORF">LTRI10_LOCUS25800</name>
</gene>
<accession>A0AAV2EGF6</accession>
<evidence type="ECO:0000313" key="2">
    <source>
        <dbReference type="Proteomes" id="UP001497516"/>
    </source>
</evidence>
<reference evidence="1 2" key="1">
    <citation type="submission" date="2024-04" db="EMBL/GenBank/DDBJ databases">
        <authorList>
            <person name="Fracassetti M."/>
        </authorList>
    </citation>
    <scope>NUCLEOTIDE SEQUENCE [LARGE SCALE GENOMIC DNA]</scope>
</reference>
<name>A0AAV2EGF6_9ROSI</name>
<keyword evidence="2" id="KW-1185">Reference proteome</keyword>